<organism evidence="1 2">
    <name type="scientific">Perkinsus olseni</name>
    <name type="common">Perkinsus atlanticus</name>
    <dbReference type="NCBI Taxonomy" id="32597"/>
    <lineage>
        <taxon>Eukaryota</taxon>
        <taxon>Sar</taxon>
        <taxon>Alveolata</taxon>
        <taxon>Perkinsozoa</taxon>
        <taxon>Perkinsea</taxon>
        <taxon>Perkinsida</taxon>
        <taxon>Perkinsidae</taxon>
        <taxon>Perkinsus</taxon>
    </lineage>
</organism>
<gene>
    <name evidence="1" type="ORF">FOZ63_021857</name>
</gene>
<name>A0A7J6UC41_PEROL</name>
<dbReference type="SUPFAM" id="SSF50630">
    <property type="entry name" value="Acid proteases"/>
    <property type="match status" value="1"/>
</dbReference>
<dbReference type="InterPro" id="IPR021109">
    <property type="entry name" value="Peptidase_aspartic_dom_sf"/>
</dbReference>
<dbReference type="Proteomes" id="UP000553632">
    <property type="component" value="Unassembled WGS sequence"/>
</dbReference>
<dbReference type="Gene3D" id="2.40.70.10">
    <property type="entry name" value="Acid Proteases"/>
    <property type="match status" value="1"/>
</dbReference>
<protein>
    <submittedName>
        <fullName evidence="1">Uncharacterized protein</fullName>
    </submittedName>
</protein>
<sequence>PLKAVRFDYVEPIRYFGSMSVDLVVSSPVDGARTSPLKVLLDTGAKRNYLSKALADNLRSRLHVDPVDLPSPHVSSQVDGTILRATKSLKLRTAATTPCGSDPVIQFLILDEVSPSAIIGLDGMKRLRTEIVLDDKVMIQFKPLRCPEPDNIVTSYHGDLVAVLDEHSTA</sequence>
<comment type="caution">
    <text evidence="1">The sequence shown here is derived from an EMBL/GenBank/DDBJ whole genome shotgun (WGS) entry which is preliminary data.</text>
</comment>
<evidence type="ECO:0000313" key="1">
    <source>
        <dbReference type="EMBL" id="KAF4754759.1"/>
    </source>
</evidence>
<keyword evidence="2" id="KW-1185">Reference proteome</keyword>
<proteinExistence type="predicted"/>
<feature type="non-terminal residue" evidence="1">
    <location>
        <position position="170"/>
    </location>
</feature>
<evidence type="ECO:0000313" key="2">
    <source>
        <dbReference type="Proteomes" id="UP000553632"/>
    </source>
</evidence>
<dbReference type="AlphaFoldDB" id="A0A7J6UC41"/>
<reference evidence="1 2" key="1">
    <citation type="submission" date="2020-04" db="EMBL/GenBank/DDBJ databases">
        <title>Perkinsus olseni comparative genomics.</title>
        <authorList>
            <person name="Bogema D.R."/>
        </authorList>
    </citation>
    <scope>NUCLEOTIDE SEQUENCE [LARGE SCALE GENOMIC DNA]</scope>
    <source>
        <strain evidence="1 2">ATCC PRA-207</strain>
    </source>
</reference>
<feature type="non-terminal residue" evidence="1">
    <location>
        <position position="1"/>
    </location>
</feature>
<accession>A0A7J6UC41</accession>
<dbReference type="EMBL" id="JABANO010004693">
    <property type="protein sequence ID" value="KAF4754759.1"/>
    <property type="molecule type" value="Genomic_DNA"/>
</dbReference>